<reference evidence="2" key="1">
    <citation type="submission" date="2020-05" db="EMBL/GenBank/DDBJ databases">
        <title>Sulfur intermediates as new biogeochemical hubs in an aquatic model microbial ecosystem.</title>
        <authorList>
            <person name="Vigneron A."/>
        </authorList>
    </citation>
    <scope>NUCLEOTIDE SEQUENCE</scope>
    <source>
        <strain evidence="2">Bin.250</strain>
    </source>
</reference>
<dbReference type="Proteomes" id="UP000754644">
    <property type="component" value="Unassembled WGS sequence"/>
</dbReference>
<gene>
    <name evidence="2" type="ORF">HQ497_11030</name>
</gene>
<dbReference type="GO" id="GO:0022900">
    <property type="term" value="P:electron transport chain"/>
    <property type="evidence" value="ECO:0007669"/>
    <property type="project" value="InterPro"/>
</dbReference>
<feature type="signal peptide" evidence="1">
    <location>
        <begin position="1"/>
        <end position="19"/>
    </location>
</feature>
<proteinExistence type="predicted"/>
<dbReference type="InterPro" id="IPR002321">
    <property type="entry name" value="Cyt_c_II"/>
</dbReference>
<dbReference type="GO" id="GO:0005506">
    <property type="term" value="F:iron ion binding"/>
    <property type="evidence" value="ECO:0007669"/>
    <property type="project" value="InterPro"/>
</dbReference>
<dbReference type="GO" id="GO:0009055">
    <property type="term" value="F:electron transfer activity"/>
    <property type="evidence" value="ECO:0007669"/>
    <property type="project" value="InterPro"/>
</dbReference>
<evidence type="ECO:0000256" key="1">
    <source>
        <dbReference type="SAM" id="SignalP"/>
    </source>
</evidence>
<organism evidence="2 3">
    <name type="scientific">SAR86 cluster bacterium</name>
    <dbReference type="NCBI Taxonomy" id="2030880"/>
    <lineage>
        <taxon>Bacteria</taxon>
        <taxon>Pseudomonadati</taxon>
        <taxon>Pseudomonadota</taxon>
        <taxon>Gammaproteobacteria</taxon>
        <taxon>SAR86 cluster</taxon>
    </lineage>
</organism>
<feature type="chain" id="PRO_5037148119" evidence="1">
    <location>
        <begin position="20"/>
        <end position="158"/>
    </location>
</feature>
<dbReference type="InterPro" id="IPR010980">
    <property type="entry name" value="Cyt_c/b562"/>
</dbReference>
<dbReference type="Gene3D" id="1.20.120.10">
    <property type="entry name" value="Cytochrome c/b562"/>
    <property type="match status" value="1"/>
</dbReference>
<dbReference type="EMBL" id="JABMOJ010000418">
    <property type="protein sequence ID" value="NQV65885.1"/>
    <property type="molecule type" value="Genomic_DNA"/>
</dbReference>
<evidence type="ECO:0000313" key="3">
    <source>
        <dbReference type="Proteomes" id="UP000754644"/>
    </source>
</evidence>
<dbReference type="Pfam" id="PF01322">
    <property type="entry name" value="Cytochrom_C_2"/>
    <property type="match status" value="1"/>
</dbReference>
<protein>
    <submittedName>
        <fullName evidence="2">Cytochrome c</fullName>
    </submittedName>
</protein>
<dbReference type="PROSITE" id="PS51009">
    <property type="entry name" value="CYTCII"/>
    <property type="match status" value="1"/>
</dbReference>
<comment type="caution">
    <text evidence="2">The sequence shown here is derived from an EMBL/GenBank/DDBJ whole genome shotgun (WGS) entry which is preliminary data.</text>
</comment>
<dbReference type="GO" id="GO:0020037">
    <property type="term" value="F:heme binding"/>
    <property type="evidence" value="ECO:0007669"/>
    <property type="project" value="InterPro"/>
</dbReference>
<name>A0A972VX34_9GAMM</name>
<accession>A0A972VX34</accession>
<dbReference type="AlphaFoldDB" id="A0A972VX34"/>
<dbReference type="SUPFAM" id="SSF47175">
    <property type="entry name" value="Cytochromes"/>
    <property type="match status" value="1"/>
</dbReference>
<sequence length="158" mass="16467">MRKIILLMAALISPPLAWADADADIAYREAVMKVVGGHMKAMGTILKGQVHTADLAYHANSMRDVSLLVPQIFPAGSGEGKTAALAAIWDEPVEFKLAMDLYVKAAAAMADAVAGPKVAGAVASPAMADVNMMARVGPAIQALGKSCKGCHDDYKSDD</sequence>
<keyword evidence="1" id="KW-0732">Signal</keyword>
<evidence type="ECO:0000313" key="2">
    <source>
        <dbReference type="EMBL" id="NQV65885.1"/>
    </source>
</evidence>